<dbReference type="CDD" id="cd13962">
    <property type="entry name" value="PT_UbiA_UBIAD1"/>
    <property type="match status" value="1"/>
</dbReference>
<keyword evidence="5 11" id="KW-0808">Transferase</keyword>
<reference evidence="12" key="1">
    <citation type="submission" date="2016-10" db="EMBL/GenBank/DDBJ databases">
        <authorList>
            <person name="Varghese N."/>
            <person name="Submissions S."/>
        </authorList>
    </citation>
    <scope>NUCLEOTIDE SEQUENCE [LARGE SCALE GENOMIC DNA]</scope>
    <source>
        <strain evidence="12">DSM 24213</strain>
    </source>
</reference>
<feature type="transmembrane region" description="Helical" evidence="9">
    <location>
        <begin position="166"/>
        <end position="185"/>
    </location>
</feature>
<keyword evidence="6 9" id="KW-0812">Transmembrane</keyword>
<evidence type="ECO:0000256" key="8">
    <source>
        <dbReference type="ARBA" id="ARBA00023136"/>
    </source>
</evidence>
<dbReference type="AlphaFoldDB" id="A0A1I4U1C4"/>
<dbReference type="InterPro" id="IPR026046">
    <property type="entry name" value="UBIAD1"/>
</dbReference>
<evidence type="ECO:0000313" key="12">
    <source>
        <dbReference type="Proteomes" id="UP000243629"/>
    </source>
</evidence>
<accession>A0A1I4U1C4</accession>
<evidence type="ECO:0000256" key="7">
    <source>
        <dbReference type="ARBA" id="ARBA00022989"/>
    </source>
</evidence>
<dbReference type="OrthoDB" id="3344514at2"/>
<dbReference type="STRING" id="1720063.SAMN05216217_11718"/>
<evidence type="ECO:0000256" key="10">
    <source>
        <dbReference type="SAM" id="SignalP"/>
    </source>
</evidence>
<comment type="pathway">
    <text evidence="2">Quinol/quinone metabolism; menaquinone biosynthesis.</text>
</comment>
<evidence type="ECO:0000256" key="3">
    <source>
        <dbReference type="ARBA" id="ARBA00022428"/>
    </source>
</evidence>
<dbReference type="Pfam" id="PF01040">
    <property type="entry name" value="UbiA"/>
    <property type="match status" value="1"/>
</dbReference>
<keyword evidence="10" id="KW-0732">Signal</keyword>
<evidence type="ECO:0000256" key="1">
    <source>
        <dbReference type="ARBA" id="ARBA00004141"/>
    </source>
</evidence>
<dbReference type="InterPro" id="IPR044878">
    <property type="entry name" value="UbiA_sf"/>
</dbReference>
<feature type="chain" id="PRO_5017186442" evidence="10">
    <location>
        <begin position="23"/>
        <end position="288"/>
    </location>
</feature>
<proteinExistence type="predicted"/>
<keyword evidence="12" id="KW-1185">Reference proteome</keyword>
<sequence length="288" mass="30593">MGLLLTLRPPFLLLALVTVALAAALTPPEQLAGSGWLLVLLGAVAAHGAVNVLNEYADFRSGLDLHTRRTPFSGGSGYLPAHPQSAPAALWLGLSLLLLTVLIGLWLSWKTGPGLLPIGLAGILLVACYTPWITRNRWLSLIAPGTGFGLLMLLGSQRVLAGEYTAGGLAAGLVLWALINNLLLLNQFPDRDADRRVGRDNLVLRYGTELARCVYAANWLLALATLLLSVSCGWLPVASLLATPAFLLGLHSLWHSRATGNLLSALRSNVLQSLLVPALMAAGLWWLG</sequence>
<dbReference type="PANTHER" id="PTHR13929">
    <property type="entry name" value="1,4-DIHYDROXY-2-NAPHTHOATE OCTAPRENYLTRANSFERASE"/>
    <property type="match status" value="1"/>
</dbReference>
<comment type="subcellular location">
    <subcellularLocation>
        <location evidence="1">Membrane</location>
        <topology evidence="1">Multi-pass membrane protein</topology>
    </subcellularLocation>
</comment>
<evidence type="ECO:0000256" key="6">
    <source>
        <dbReference type="ARBA" id="ARBA00022692"/>
    </source>
</evidence>
<dbReference type="GO" id="GO:0004659">
    <property type="term" value="F:prenyltransferase activity"/>
    <property type="evidence" value="ECO:0007669"/>
    <property type="project" value="InterPro"/>
</dbReference>
<keyword evidence="3" id="KW-0474">Menaquinone biosynthesis</keyword>
<feature type="transmembrane region" description="Helical" evidence="9">
    <location>
        <begin position="266"/>
        <end position="287"/>
    </location>
</feature>
<gene>
    <name evidence="11" type="ORF">SAMN05216217_11718</name>
</gene>
<feature type="transmembrane region" description="Helical" evidence="9">
    <location>
        <begin position="32"/>
        <end position="53"/>
    </location>
</feature>
<dbReference type="GO" id="GO:0042371">
    <property type="term" value="P:vitamin K biosynthetic process"/>
    <property type="evidence" value="ECO:0007669"/>
    <property type="project" value="TreeGrafter"/>
</dbReference>
<dbReference type="UniPathway" id="UPA00079"/>
<feature type="transmembrane region" description="Helical" evidence="9">
    <location>
        <begin position="141"/>
        <end position="160"/>
    </location>
</feature>
<organism evidence="11 12">
    <name type="scientific">Halopseudomonas yangmingensis</name>
    <dbReference type="NCBI Taxonomy" id="1720063"/>
    <lineage>
        <taxon>Bacteria</taxon>
        <taxon>Pseudomonadati</taxon>
        <taxon>Pseudomonadota</taxon>
        <taxon>Gammaproteobacteria</taxon>
        <taxon>Pseudomonadales</taxon>
        <taxon>Pseudomonadaceae</taxon>
        <taxon>Halopseudomonas</taxon>
    </lineage>
</organism>
<dbReference type="RefSeq" id="WP_093478327.1">
    <property type="nucleotide sequence ID" value="NZ_FOUI01000017.1"/>
</dbReference>
<keyword evidence="7 9" id="KW-1133">Transmembrane helix</keyword>
<feature type="signal peptide" evidence="10">
    <location>
        <begin position="1"/>
        <end position="22"/>
    </location>
</feature>
<protein>
    <submittedName>
        <fullName evidence="11">1,4-dihydroxy-2-naphthoate octaprenyltransferase</fullName>
    </submittedName>
</protein>
<dbReference type="Gene3D" id="1.10.357.140">
    <property type="entry name" value="UbiA prenyltransferase"/>
    <property type="match status" value="1"/>
</dbReference>
<keyword evidence="4" id="KW-1003">Cell membrane</keyword>
<dbReference type="Proteomes" id="UP000243629">
    <property type="component" value="Unassembled WGS sequence"/>
</dbReference>
<evidence type="ECO:0000256" key="5">
    <source>
        <dbReference type="ARBA" id="ARBA00022679"/>
    </source>
</evidence>
<evidence type="ECO:0000256" key="4">
    <source>
        <dbReference type="ARBA" id="ARBA00022475"/>
    </source>
</evidence>
<evidence type="ECO:0000256" key="9">
    <source>
        <dbReference type="SAM" id="Phobius"/>
    </source>
</evidence>
<dbReference type="GO" id="GO:0009234">
    <property type="term" value="P:menaquinone biosynthetic process"/>
    <property type="evidence" value="ECO:0007669"/>
    <property type="project" value="UniProtKB-UniPathway"/>
</dbReference>
<dbReference type="GO" id="GO:0016020">
    <property type="term" value="C:membrane"/>
    <property type="evidence" value="ECO:0007669"/>
    <property type="project" value="UniProtKB-SubCell"/>
</dbReference>
<dbReference type="EMBL" id="FOUI01000017">
    <property type="protein sequence ID" value="SFM82836.1"/>
    <property type="molecule type" value="Genomic_DNA"/>
</dbReference>
<name>A0A1I4U1C4_9GAMM</name>
<feature type="transmembrane region" description="Helical" evidence="9">
    <location>
        <begin position="115"/>
        <end position="134"/>
    </location>
</feature>
<feature type="transmembrane region" description="Helical" evidence="9">
    <location>
        <begin position="88"/>
        <end position="109"/>
    </location>
</feature>
<feature type="transmembrane region" description="Helical" evidence="9">
    <location>
        <begin position="206"/>
        <end position="228"/>
    </location>
</feature>
<dbReference type="InterPro" id="IPR000537">
    <property type="entry name" value="UbiA_prenyltransferase"/>
</dbReference>
<evidence type="ECO:0000313" key="11">
    <source>
        <dbReference type="EMBL" id="SFM82836.1"/>
    </source>
</evidence>
<evidence type="ECO:0000256" key="2">
    <source>
        <dbReference type="ARBA" id="ARBA00004863"/>
    </source>
</evidence>
<dbReference type="PANTHER" id="PTHR13929:SF0">
    <property type="entry name" value="UBIA PRENYLTRANSFERASE DOMAIN-CONTAINING PROTEIN 1"/>
    <property type="match status" value="1"/>
</dbReference>
<keyword evidence="8 9" id="KW-0472">Membrane</keyword>